<dbReference type="EMBL" id="JBBHLL010000377">
    <property type="protein sequence ID" value="KAK7804457.1"/>
    <property type="molecule type" value="Genomic_DNA"/>
</dbReference>
<organism evidence="2 3">
    <name type="scientific">Myodes glareolus</name>
    <name type="common">Bank vole</name>
    <name type="synonym">Clethrionomys glareolus</name>
    <dbReference type="NCBI Taxonomy" id="447135"/>
    <lineage>
        <taxon>Eukaryota</taxon>
        <taxon>Metazoa</taxon>
        <taxon>Chordata</taxon>
        <taxon>Craniata</taxon>
        <taxon>Vertebrata</taxon>
        <taxon>Euteleostomi</taxon>
        <taxon>Mammalia</taxon>
        <taxon>Eutheria</taxon>
        <taxon>Euarchontoglires</taxon>
        <taxon>Glires</taxon>
        <taxon>Rodentia</taxon>
        <taxon>Myomorpha</taxon>
        <taxon>Muroidea</taxon>
        <taxon>Cricetidae</taxon>
        <taxon>Arvicolinae</taxon>
        <taxon>Myodes</taxon>
    </lineage>
</organism>
<dbReference type="Proteomes" id="UP001488838">
    <property type="component" value="Unassembled WGS sequence"/>
</dbReference>
<evidence type="ECO:0000313" key="2">
    <source>
        <dbReference type="EMBL" id="KAK7804457.1"/>
    </source>
</evidence>
<gene>
    <name evidence="2" type="ORF">U0070_022075</name>
</gene>
<dbReference type="PANTHER" id="PTHR16238">
    <property type="entry name" value="GEM-ASSOCIATED PROTEIN 8"/>
    <property type="match status" value="1"/>
</dbReference>
<dbReference type="InterPro" id="IPR034754">
    <property type="entry name" value="GEMIN8"/>
</dbReference>
<accession>A0AAW0HQS4</accession>
<feature type="compositionally biased region" description="Basic and acidic residues" evidence="1">
    <location>
        <begin position="79"/>
        <end position="89"/>
    </location>
</feature>
<dbReference type="GO" id="GO:0032797">
    <property type="term" value="C:SMN complex"/>
    <property type="evidence" value="ECO:0007669"/>
    <property type="project" value="InterPro"/>
</dbReference>
<name>A0AAW0HQS4_MYOGA</name>
<dbReference type="Pfam" id="PF15348">
    <property type="entry name" value="GEMIN8"/>
    <property type="match status" value="1"/>
</dbReference>
<feature type="region of interest" description="Disordered" evidence="1">
    <location>
        <begin position="79"/>
        <end position="106"/>
    </location>
</feature>
<proteinExistence type="predicted"/>
<protein>
    <submittedName>
        <fullName evidence="2">Uncharacterized protein</fullName>
    </submittedName>
</protein>
<evidence type="ECO:0000256" key="1">
    <source>
        <dbReference type="SAM" id="MobiDB-lite"/>
    </source>
</evidence>
<dbReference type="AlphaFoldDB" id="A0AAW0HQS4"/>
<reference evidence="2 3" key="1">
    <citation type="journal article" date="2023" name="bioRxiv">
        <title>Conserved and derived expression patterns and positive selection on dental genes reveal complex evolutionary context of ever-growing rodent molars.</title>
        <authorList>
            <person name="Calamari Z.T."/>
            <person name="Song A."/>
            <person name="Cohen E."/>
            <person name="Akter M."/>
            <person name="Roy R.D."/>
            <person name="Hallikas O."/>
            <person name="Christensen M.M."/>
            <person name="Li P."/>
            <person name="Marangoni P."/>
            <person name="Jernvall J."/>
            <person name="Klein O.D."/>
        </authorList>
    </citation>
    <scope>NUCLEOTIDE SEQUENCE [LARGE SCALE GENOMIC DNA]</scope>
    <source>
        <strain evidence="2">V071</strain>
    </source>
</reference>
<keyword evidence="3" id="KW-1185">Reference proteome</keyword>
<comment type="caution">
    <text evidence="2">The sequence shown here is derived from an EMBL/GenBank/DDBJ whole genome shotgun (WGS) entry which is preliminary data.</text>
</comment>
<dbReference type="PANTHER" id="PTHR16238:SF7">
    <property type="entry name" value="GEM-ASSOCIATED PROTEIN 8"/>
    <property type="match status" value="1"/>
</dbReference>
<dbReference type="GO" id="GO:0000387">
    <property type="term" value="P:spliceosomal snRNP assembly"/>
    <property type="evidence" value="ECO:0007669"/>
    <property type="project" value="InterPro"/>
</dbReference>
<evidence type="ECO:0000313" key="3">
    <source>
        <dbReference type="Proteomes" id="UP001488838"/>
    </source>
</evidence>
<sequence>MRTSHRIKCPLPDTPLLDICKFVHTGAHSDFPIRDSHNGVKMEGYWMEEREAESDGEVECDLNDLGTAEELRQYFLETEKHREEQRQQPELDVEQEPGGDVNADHDLYHNRHPSVDQWNPQKPGALRQAETKRLYGDGAPKILAIEASLQLRFDKKYDGKQPQVLA</sequence>